<organism evidence="3 4">
    <name type="scientific">Paragemmobacter amnigenus</name>
    <dbReference type="NCBI Taxonomy" id="2852097"/>
    <lineage>
        <taxon>Bacteria</taxon>
        <taxon>Pseudomonadati</taxon>
        <taxon>Pseudomonadota</taxon>
        <taxon>Alphaproteobacteria</taxon>
        <taxon>Rhodobacterales</taxon>
        <taxon>Paracoccaceae</taxon>
        <taxon>Paragemmobacter</taxon>
    </lineage>
</organism>
<reference evidence="3 4" key="1">
    <citation type="submission" date="2021-06" db="EMBL/GenBank/DDBJ databases">
        <title>Rhodobacteraceae bacterium strain HSP-20.</title>
        <authorList>
            <person name="Chen W.-M."/>
        </authorList>
    </citation>
    <scope>NUCLEOTIDE SEQUENCE [LARGE SCALE GENOMIC DNA]</scope>
    <source>
        <strain evidence="3 4">HSP-20</strain>
    </source>
</reference>
<dbReference type="PANTHER" id="PTHR46825">
    <property type="entry name" value="D-ALANYL-D-ALANINE-CARBOXYPEPTIDASE/ENDOPEPTIDASE AMPH"/>
    <property type="match status" value="1"/>
</dbReference>
<evidence type="ECO:0000256" key="1">
    <source>
        <dbReference type="SAM" id="SignalP"/>
    </source>
</evidence>
<dbReference type="InterPro" id="IPR050491">
    <property type="entry name" value="AmpC-like"/>
</dbReference>
<name>A0ABS6J2X2_9RHOB</name>
<dbReference type="EMBL" id="JAAATX020000005">
    <property type="protein sequence ID" value="MBU9697953.1"/>
    <property type="molecule type" value="Genomic_DNA"/>
</dbReference>
<dbReference type="PANTHER" id="PTHR46825:SF9">
    <property type="entry name" value="BETA-LACTAMASE-RELATED DOMAIN-CONTAINING PROTEIN"/>
    <property type="match status" value="1"/>
</dbReference>
<dbReference type="RefSeq" id="WP_161762064.1">
    <property type="nucleotide sequence ID" value="NZ_JAAATX020000005.1"/>
</dbReference>
<feature type="signal peptide" evidence="1">
    <location>
        <begin position="1"/>
        <end position="21"/>
    </location>
</feature>
<dbReference type="InterPro" id="IPR012338">
    <property type="entry name" value="Beta-lactam/transpept-like"/>
</dbReference>
<accession>A0ABS6J2X2</accession>
<sequence length="354" mass="37495">MLSNFALPFLLVAALPGAALAEPRLPVVDEEAEAVVGTETPGLAVLVTREGEVIHMAGYGFADLAEETPVTPGSIFDLASVSKQMTAVAAILQMNDGLYAAETEIGTILPAFAEDLEADRPLIVLDLVQHVSGLTDYLSGYDDYGAMTPNDEVVDWLAAQERDAAPGTEFSYSNSGYLALGSLVAEAGGKDSLGDVLEERIWGPLGMEMTSLVTPVDEAARVTGYDGTDGDFEEVSDPNISEGDGNVFSTLADLALYEAWLDEVGMLPEMRPLFRNGTLDDGTPIDDDGAGYGFGWEVQSFGEGDYAFHSGSWTGTSTYYLRNLTSGVSVILLANGESISLDALAFRIDEAVAE</sequence>
<dbReference type="Pfam" id="PF00144">
    <property type="entry name" value="Beta-lactamase"/>
    <property type="match status" value="1"/>
</dbReference>
<dbReference type="SUPFAM" id="SSF56601">
    <property type="entry name" value="beta-lactamase/transpeptidase-like"/>
    <property type="match status" value="1"/>
</dbReference>
<gene>
    <name evidence="3" type="ORF">GU927_008825</name>
</gene>
<keyword evidence="4" id="KW-1185">Reference proteome</keyword>
<evidence type="ECO:0000313" key="4">
    <source>
        <dbReference type="Proteomes" id="UP000731907"/>
    </source>
</evidence>
<dbReference type="InterPro" id="IPR001466">
    <property type="entry name" value="Beta-lactam-related"/>
</dbReference>
<evidence type="ECO:0000259" key="2">
    <source>
        <dbReference type="Pfam" id="PF00144"/>
    </source>
</evidence>
<comment type="caution">
    <text evidence="3">The sequence shown here is derived from an EMBL/GenBank/DDBJ whole genome shotgun (WGS) entry which is preliminary data.</text>
</comment>
<feature type="chain" id="PRO_5045524787" evidence="1">
    <location>
        <begin position="22"/>
        <end position="354"/>
    </location>
</feature>
<dbReference type="Proteomes" id="UP000731907">
    <property type="component" value="Unassembled WGS sequence"/>
</dbReference>
<protein>
    <submittedName>
        <fullName evidence="3">Beta-lactamase family protein</fullName>
    </submittedName>
</protein>
<evidence type="ECO:0000313" key="3">
    <source>
        <dbReference type="EMBL" id="MBU9697953.1"/>
    </source>
</evidence>
<proteinExistence type="predicted"/>
<dbReference type="Gene3D" id="3.40.710.10">
    <property type="entry name" value="DD-peptidase/beta-lactamase superfamily"/>
    <property type="match status" value="1"/>
</dbReference>
<feature type="domain" description="Beta-lactamase-related" evidence="2">
    <location>
        <begin position="38"/>
        <end position="338"/>
    </location>
</feature>
<keyword evidence="1" id="KW-0732">Signal</keyword>